<reference evidence="2" key="1">
    <citation type="submission" date="2016-10" db="EMBL/GenBank/DDBJ databases">
        <authorList>
            <person name="Varghese N."/>
            <person name="Submissions S."/>
        </authorList>
    </citation>
    <scope>NUCLEOTIDE SEQUENCE [LARGE SCALE GENOMIC DNA]</scope>
    <source>
        <strain evidence="2">8N4</strain>
    </source>
</reference>
<protein>
    <submittedName>
        <fullName evidence="1">Uncharacterized protein</fullName>
    </submittedName>
</protein>
<dbReference type="AlphaFoldDB" id="A0A1H9JAN9"/>
<keyword evidence="2" id="KW-1185">Reference proteome</keyword>
<dbReference type="Proteomes" id="UP000242515">
    <property type="component" value="Unassembled WGS sequence"/>
</dbReference>
<evidence type="ECO:0000313" key="1">
    <source>
        <dbReference type="EMBL" id="SEQ83944.1"/>
    </source>
</evidence>
<accession>A0A1H9JAN9</accession>
<proteinExistence type="predicted"/>
<organism evidence="1 2">
    <name type="scientific">Rosenbergiella nectarea</name>
    <dbReference type="NCBI Taxonomy" id="988801"/>
    <lineage>
        <taxon>Bacteria</taxon>
        <taxon>Pseudomonadati</taxon>
        <taxon>Pseudomonadota</taxon>
        <taxon>Gammaproteobacteria</taxon>
        <taxon>Enterobacterales</taxon>
        <taxon>Erwiniaceae</taxon>
        <taxon>Rosenbergiella</taxon>
    </lineage>
</organism>
<sequence length="33" mass="4029">MQRLCAYLLSANYPKYIKRVAFRLALWHAHTHR</sequence>
<dbReference type="EMBL" id="FOGC01000007">
    <property type="protein sequence ID" value="SEQ83944.1"/>
    <property type="molecule type" value="Genomic_DNA"/>
</dbReference>
<evidence type="ECO:0000313" key="2">
    <source>
        <dbReference type="Proteomes" id="UP000242515"/>
    </source>
</evidence>
<name>A0A1H9JAN9_9GAMM</name>
<dbReference type="STRING" id="988801.SAMN05216522_10796"/>
<gene>
    <name evidence="1" type="ORF">SAMN05216522_10796</name>
</gene>